<proteinExistence type="predicted"/>
<comment type="caution">
    <text evidence="2">The sequence shown here is derived from an EMBL/GenBank/DDBJ whole genome shotgun (WGS) entry which is preliminary data.</text>
</comment>
<sequence>DGAIGGLYGSFIITLPNAGALWIPPLRHNRVMFLCSDLRYGDDDPLCWPQPYVHQYCH</sequence>
<organism evidence="2 3">
    <name type="scientific">Armillaria luteobubalina</name>
    <dbReference type="NCBI Taxonomy" id="153913"/>
    <lineage>
        <taxon>Eukaryota</taxon>
        <taxon>Fungi</taxon>
        <taxon>Dikarya</taxon>
        <taxon>Basidiomycota</taxon>
        <taxon>Agaricomycotina</taxon>
        <taxon>Agaricomycetes</taxon>
        <taxon>Agaricomycetidae</taxon>
        <taxon>Agaricales</taxon>
        <taxon>Marasmiineae</taxon>
        <taxon>Physalacriaceae</taxon>
        <taxon>Armillaria</taxon>
    </lineage>
</organism>
<gene>
    <name evidence="2" type="ORF">EDD18DRAFT_1019318</name>
</gene>
<evidence type="ECO:0000313" key="2">
    <source>
        <dbReference type="EMBL" id="KAK0481161.1"/>
    </source>
</evidence>
<keyword evidence="1" id="KW-1133">Transmembrane helix</keyword>
<dbReference type="AlphaFoldDB" id="A0AA39PC97"/>
<keyword evidence="1" id="KW-0472">Membrane</keyword>
<feature type="non-terminal residue" evidence="2">
    <location>
        <position position="58"/>
    </location>
</feature>
<evidence type="ECO:0000313" key="3">
    <source>
        <dbReference type="Proteomes" id="UP001175228"/>
    </source>
</evidence>
<accession>A0AA39PC97</accession>
<dbReference type="EMBL" id="JAUEPU010000074">
    <property type="protein sequence ID" value="KAK0481161.1"/>
    <property type="molecule type" value="Genomic_DNA"/>
</dbReference>
<reference evidence="2" key="1">
    <citation type="submission" date="2023-06" db="EMBL/GenBank/DDBJ databases">
        <authorList>
            <consortium name="Lawrence Berkeley National Laboratory"/>
            <person name="Ahrendt S."/>
            <person name="Sahu N."/>
            <person name="Indic B."/>
            <person name="Wong-Bajracharya J."/>
            <person name="Merenyi Z."/>
            <person name="Ke H.-M."/>
            <person name="Monk M."/>
            <person name="Kocsube S."/>
            <person name="Drula E."/>
            <person name="Lipzen A."/>
            <person name="Balint B."/>
            <person name="Henrissat B."/>
            <person name="Andreopoulos B."/>
            <person name="Martin F.M."/>
            <person name="Harder C.B."/>
            <person name="Rigling D."/>
            <person name="Ford K.L."/>
            <person name="Foster G.D."/>
            <person name="Pangilinan J."/>
            <person name="Papanicolaou A."/>
            <person name="Barry K."/>
            <person name="LaButti K."/>
            <person name="Viragh M."/>
            <person name="Koriabine M."/>
            <person name="Yan M."/>
            <person name="Riley R."/>
            <person name="Champramary S."/>
            <person name="Plett K.L."/>
            <person name="Tsai I.J."/>
            <person name="Slot J."/>
            <person name="Sipos G."/>
            <person name="Plett J."/>
            <person name="Nagy L.G."/>
            <person name="Grigoriev I.V."/>
        </authorList>
    </citation>
    <scope>NUCLEOTIDE SEQUENCE</scope>
    <source>
        <strain evidence="2">HWK02</strain>
    </source>
</reference>
<name>A0AA39PC97_9AGAR</name>
<keyword evidence="1" id="KW-0812">Transmembrane</keyword>
<feature type="non-terminal residue" evidence="2">
    <location>
        <position position="1"/>
    </location>
</feature>
<dbReference type="Proteomes" id="UP001175228">
    <property type="component" value="Unassembled WGS sequence"/>
</dbReference>
<feature type="transmembrane region" description="Helical" evidence="1">
    <location>
        <begin position="6"/>
        <end position="23"/>
    </location>
</feature>
<evidence type="ECO:0000256" key="1">
    <source>
        <dbReference type="SAM" id="Phobius"/>
    </source>
</evidence>
<protein>
    <submittedName>
        <fullName evidence="2">Uncharacterized protein</fullName>
    </submittedName>
</protein>
<keyword evidence="3" id="KW-1185">Reference proteome</keyword>